<dbReference type="PROSITE" id="PS50084">
    <property type="entry name" value="KH_TYPE_1"/>
    <property type="match status" value="3"/>
</dbReference>
<evidence type="ECO:0000313" key="5">
    <source>
        <dbReference type="EMBL" id="TPX55481.1"/>
    </source>
</evidence>
<protein>
    <recommendedName>
        <fullName evidence="4">K Homology domain-containing protein</fullName>
    </recommendedName>
</protein>
<dbReference type="InterPro" id="IPR004087">
    <property type="entry name" value="KH_dom"/>
</dbReference>
<dbReference type="SMART" id="SM00322">
    <property type="entry name" value="KH"/>
    <property type="match status" value="3"/>
</dbReference>
<name>A0A507DVI0_9FUNG</name>
<feature type="region of interest" description="Disordered" evidence="3">
    <location>
        <begin position="280"/>
        <end position="360"/>
    </location>
</feature>
<evidence type="ECO:0000259" key="4">
    <source>
        <dbReference type="SMART" id="SM00322"/>
    </source>
</evidence>
<dbReference type="Proteomes" id="UP000318582">
    <property type="component" value="Unassembled WGS sequence"/>
</dbReference>
<feature type="domain" description="K Homology" evidence="4">
    <location>
        <begin position="195"/>
        <end position="266"/>
    </location>
</feature>
<feature type="compositionally biased region" description="Basic and acidic residues" evidence="3">
    <location>
        <begin position="288"/>
        <end position="309"/>
    </location>
</feature>
<accession>A0A507DVI0</accession>
<evidence type="ECO:0000313" key="6">
    <source>
        <dbReference type="Proteomes" id="UP000318582"/>
    </source>
</evidence>
<evidence type="ECO:0000256" key="3">
    <source>
        <dbReference type="SAM" id="MobiDB-lite"/>
    </source>
</evidence>
<keyword evidence="6" id="KW-1185">Reference proteome</keyword>
<feature type="region of interest" description="Disordered" evidence="3">
    <location>
        <begin position="1"/>
        <end position="108"/>
    </location>
</feature>
<dbReference type="Pfam" id="PF00013">
    <property type="entry name" value="KH_1"/>
    <property type="match status" value="3"/>
</dbReference>
<proteinExistence type="predicted"/>
<gene>
    <name evidence="5" type="ORF">PhCBS80983_g05279</name>
</gene>
<feature type="region of interest" description="Disordered" evidence="3">
    <location>
        <begin position="437"/>
        <end position="457"/>
    </location>
</feature>
<dbReference type="CDD" id="cd22455">
    <property type="entry name" value="KH-I_Rnc1_rpt1"/>
    <property type="match status" value="1"/>
</dbReference>
<sequence>MASSKARRSSPYDDDPMVRLTGLSLDPDFPPHQHHAAPSQATPGSPLPAAPATITKDPKDTEASTHPAGAVPPPIDTDRSASPRNADYDDAADGAVSAGPHSAGPDGAHQLTVRALVTTREAGVIIGKGGKNVAEIRDVTNVKAGVSKVVQGVHERVLTVSGTVDSLAKAFYFVAKHLLDNPVESPRQREPVQPDCTTVRLLVAHQLMGSIIGKGGSRIRDIQEESGAKITVSKDMLPQSTERVIEIYGLADSIQIAVYQICECILNDIGRVTGTILYSPENRNARSPRGDRYGGDYEHSPRSAGPERRGGRRASFGEGSTPRRTGRVGSAGGATPLTPTTPNTSSNTNNGHFTANDATTGDQRVQTLAIPVEMVGSIIGRGGSFINQIRKASGARLRIDELQDGQSSRTVTITGTDAATKTALEMIYNQLETEKQRRIASHDDHQDGGAEADHNDY</sequence>
<dbReference type="STRING" id="109895.A0A507DVI0"/>
<dbReference type="InterPro" id="IPR036612">
    <property type="entry name" value="KH_dom_type_1_sf"/>
</dbReference>
<feature type="compositionally biased region" description="Low complexity" evidence="3">
    <location>
        <begin position="333"/>
        <end position="351"/>
    </location>
</feature>
<evidence type="ECO:0000256" key="1">
    <source>
        <dbReference type="ARBA" id="ARBA00022737"/>
    </source>
</evidence>
<organism evidence="5 6">
    <name type="scientific">Powellomyces hirtus</name>
    <dbReference type="NCBI Taxonomy" id="109895"/>
    <lineage>
        <taxon>Eukaryota</taxon>
        <taxon>Fungi</taxon>
        <taxon>Fungi incertae sedis</taxon>
        <taxon>Chytridiomycota</taxon>
        <taxon>Chytridiomycota incertae sedis</taxon>
        <taxon>Chytridiomycetes</taxon>
        <taxon>Spizellomycetales</taxon>
        <taxon>Powellomycetaceae</taxon>
        <taxon>Powellomyces</taxon>
    </lineage>
</organism>
<feature type="domain" description="K Homology" evidence="4">
    <location>
        <begin position="362"/>
        <end position="432"/>
    </location>
</feature>
<keyword evidence="2" id="KW-0694">RNA-binding</keyword>
<dbReference type="SUPFAM" id="SSF54791">
    <property type="entry name" value="Eukaryotic type KH-domain (KH-domain type I)"/>
    <property type="match status" value="3"/>
</dbReference>
<comment type="caution">
    <text evidence="5">The sequence shown here is derived from an EMBL/GenBank/DDBJ whole genome shotgun (WGS) entry which is preliminary data.</text>
</comment>
<keyword evidence="1" id="KW-0677">Repeat</keyword>
<dbReference type="EMBL" id="QEAQ01000108">
    <property type="protein sequence ID" value="TPX55481.1"/>
    <property type="molecule type" value="Genomic_DNA"/>
</dbReference>
<feature type="domain" description="K Homology" evidence="4">
    <location>
        <begin position="109"/>
        <end position="179"/>
    </location>
</feature>
<dbReference type="InterPro" id="IPR004088">
    <property type="entry name" value="KH_dom_type_1"/>
</dbReference>
<dbReference type="CDD" id="cd22456">
    <property type="entry name" value="KH-I_Rnc1_rpt2"/>
    <property type="match status" value="1"/>
</dbReference>
<evidence type="ECO:0000256" key="2">
    <source>
        <dbReference type="PROSITE-ProRule" id="PRU00117"/>
    </source>
</evidence>
<dbReference type="Gene3D" id="3.30.1370.10">
    <property type="entry name" value="K Homology domain, type 1"/>
    <property type="match status" value="3"/>
</dbReference>
<dbReference type="PANTHER" id="PTHR10288">
    <property type="entry name" value="KH DOMAIN CONTAINING RNA BINDING PROTEIN"/>
    <property type="match status" value="1"/>
</dbReference>
<dbReference type="GO" id="GO:0003723">
    <property type="term" value="F:RNA binding"/>
    <property type="evidence" value="ECO:0007669"/>
    <property type="project" value="UniProtKB-UniRule"/>
</dbReference>
<reference evidence="5 6" key="1">
    <citation type="journal article" date="2019" name="Sci. Rep.">
        <title>Comparative genomics of chytrid fungi reveal insights into the obligate biotrophic and pathogenic lifestyle of Synchytrium endobioticum.</title>
        <authorList>
            <person name="van de Vossenberg B.T.L.H."/>
            <person name="Warris S."/>
            <person name="Nguyen H.D.T."/>
            <person name="van Gent-Pelzer M.P.E."/>
            <person name="Joly D.L."/>
            <person name="van de Geest H.C."/>
            <person name="Bonants P.J.M."/>
            <person name="Smith D.S."/>
            <person name="Levesque C.A."/>
            <person name="van der Lee T.A.J."/>
        </authorList>
    </citation>
    <scope>NUCLEOTIDE SEQUENCE [LARGE SCALE GENOMIC DNA]</scope>
    <source>
        <strain evidence="5 6">CBS 809.83</strain>
    </source>
</reference>
<dbReference type="AlphaFoldDB" id="A0A507DVI0"/>